<dbReference type="AlphaFoldDB" id="A0A5P1FM55"/>
<organism evidence="1 2">
    <name type="scientific">Asparagus officinalis</name>
    <name type="common">Garden asparagus</name>
    <dbReference type="NCBI Taxonomy" id="4686"/>
    <lineage>
        <taxon>Eukaryota</taxon>
        <taxon>Viridiplantae</taxon>
        <taxon>Streptophyta</taxon>
        <taxon>Embryophyta</taxon>
        <taxon>Tracheophyta</taxon>
        <taxon>Spermatophyta</taxon>
        <taxon>Magnoliopsida</taxon>
        <taxon>Liliopsida</taxon>
        <taxon>Asparagales</taxon>
        <taxon>Asparagaceae</taxon>
        <taxon>Asparagoideae</taxon>
        <taxon>Asparagus</taxon>
    </lineage>
</organism>
<dbReference type="EMBL" id="CM007382">
    <property type="protein sequence ID" value="ONK78487.1"/>
    <property type="molecule type" value="Genomic_DNA"/>
</dbReference>
<name>A0A5P1FM55_ASPOF</name>
<dbReference type="Gramene" id="ONK78487">
    <property type="protein sequence ID" value="ONK78487"/>
    <property type="gene ID" value="A4U43_C02F19280"/>
</dbReference>
<gene>
    <name evidence="1" type="ORF">A4U43_C02F19280</name>
</gene>
<accession>A0A5P1FM55</accession>
<keyword evidence="2" id="KW-1185">Reference proteome</keyword>
<dbReference type="Proteomes" id="UP000243459">
    <property type="component" value="Chromosome 2"/>
</dbReference>
<reference evidence="2" key="1">
    <citation type="journal article" date="2017" name="Nat. Commun.">
        <title>The asparagus genome sheds light on the origin and evolution of a young Y chromosome.</title>
        <authorList>
            <person name="Harkess A."/>
            <person name="Zhou J."/>
            <person name="Xu C."/>
            <person name="Bowers J.E."/>
            <person name="Van der Hulst R."/>
            <person name="Ayyampalayam S."/>
            <person name="Mercati F."/>
            <person name="Riccardi P."/>
            <person name="McKain M.R."/>
            <person name="Kakrana A."/>
            <person name="Tang H."/>
            <person name="Ray J."/>
            <person name="Groenendijk J."/>
            <person name="Arikit S."/>
            <person name="Mathioni S.M."/>
            <person name="Nakano M."/>
            <person name="Shan H."/>
            <person name="Telgmann-Rauber A."/>
            <person name="Kanno A."/>
            <person name="Yue Z."/>
            <person name="Chen H."/>
            <person name="Li W."/>
            <person name="Chen Y."/>
            <person name="Xu X."/>
            <person name="Zhang Y."/>
            <person name="Luo S."/>
            <person name="Chen H."/>
            <person name="Gao J."/>
            <person name="Mao Z."/>
            <person name="Pires J.C."/>
            <person name="Luo M."/>
            <person name="Kudrna D."/>
            <person name="Wing R.A."/>
            <person name="Meyers B.C."/>
            <person name="Yi K."/>
            <person name="Kong H."/>
            <person name="Lavrijsen P."/>
            <person name="Sunseri F."/>
            <person name="Falavigna A."/>
            <person name="Ye Y."/>
            <person name="Leebens-Mack J.H."/>
            <person name="Chen G."/>
        </authorList>
    </citation>
    <scope>NUCLEOTIDE SEQUENCE [LARGE SCALE GENOMIC DNA]</scope>
    <source>
        <strain evidence="2">cv. DH0086</strain>
    </source>
</reference>
<evidence type="ECO:0000313" key="2">
    <source>
        <dbReference type="Proteomes" id="UP000243459"/>
    </source>
</evidence>
<protein>
    <submittedName>
        <fullName evidence="1">Uncharacterized protein</fullName>
    </submittedName>
</protein>
<sequence length="130" mass="14469">MTVIVEEVEIAVEEAKEIVVEDMEMEMVEREEAIKIHAEVEIIVATMEEEVRILMKEGMVVEEMECKGMGVVDDASSGQCNTTYHRAVGVQVGVIGSVVGVGRRSLAWWWFVANGGGGRKRMRGRLNQDN</sequence>
<evidence type="ECO:0000313" key="1">
    <source>
        <dbReference type="EMBL" id="ONK78487.1"/>
    </source>
</evidence>
<proteinExistence type="predicted"/>